<keyword evidence="6" id="KW-0443">Lipid metabolism</keyword>
<dbReference type="Gene3D" id="3.30.870.10">
    <property type="entry name" value="Endonuclease Chain A"/>
    <property type="match status" value="2"/>
</dbReference>
<keyword evidence="5" id="KW-0442">Lipid degradation</keyword>
<dbReference type="EC" id="3.1.4.4" evidence="3"/>
<comment type="similarity">
    <text evidence="2">Belongs to the phospholipase D family.</text>
</comment>
<dbReference type="CDD" id="cd09129">
    <property type="entry name" value="PLDc_unchar2_1"/>
    <property type="match status" value="1"/>
</dbReference>
<gene>
    <name evidence="8" type="ORF">ISO4_02848</name>
</gene>
<evidence type="ECO:0000256" key="1">
    <source>
        <dbReference type="ARBA" id="ARBA00000798"/>
    </source>
</evidence>
<dbReference type="Pfam" id="PF13091">
    <property type="entry name" value="PLDc_2"/>
    <property type="match status" value="1"/>
</dbReference>
<dbReference type="EMBL" id="ARXR01000034">
    <property type="protein sequence ID" value="MBF5054246.1"/>
    <property type="molecule type" value="Genomic_DNA"/>
</dbReference>
<dbReference type="PANTHER" id="PTHR43856">
    <property type="entry name" value="CARDIOLIPIN HYDROLASE"/>
    <property type="match status" value="1"/>
</dbReference>
<evidence type="ECO:0000256" key="3">
    <source>
        <dbReference type="ARBA" id="ARBA00012027"/>
    </source>
</evidence>
<dbReference type="PROSITE" id="PS50035">
    <property type="entry name" value="PLD"/>
    <property type="match status" value="1"/>
</dbReference>
<organism evidence="8 9">
    <name type="scientific">Alloalcanivorax venustensis ISO4</name>
    <dbReference type="NCBI Taxonomy" id="1177184"/>
    <lineage>
        <taxon>Bacteria</taxon>
        <taxon>Pseudomonadati</taxon>
        <taxon>Pseudomonadota</taxon>
        <taxon>Gammaproteobacteria</taxon>
        <taxon>Oceanospirillales</taxon>
        <taxon>Alcanivoracaceae</taxon>
        <taxon>Alloalcanivorax</taxon>
    </lineage>
</organism>
<evidence type="ECO:0000256" key="5">
    <source>
        <dbReference type="ARBA" id="ARBA00022963"/>
    </source>
</evidence>
<protein>
    <recommendedName>
        <fullName evidence="3">phospholipase D</fullName>
        <ecNumber evidence="3">3.1.4.4</ecNumber>
    </recommendedName>
</protein>
<proteinExistence type="inferred from homology"/>
<comment type="caution">
    <text evidence="8">The sequence shown here is derived from an EMBL/GenBank/DDBJ whole genome shotgun (WGS) entry which is preliminary data.</text>
</comment>
<evidence type="ECO:0000256" key="4">
    <source>
        <dbReference type="ARBA" id="ARBA00022801"/>
    </source>
</evidence>
<feature type="domain" description="PLD phosphodiesterase" evidence="7">
    <location>
        <begin position="215"/>
        <end position="245"/>
    </location>
</feature>
<evidence type="ECO:0000313" key="8">
    <source>
        <dbReference type="EMBL" id="MBF5054246.1"/>
    </source>
</evidence>
<evidence type="ECO:0000259" key="7">
    <source>
        <dbReference type="PROSITE" id="PS50035"/>
    </source>
</evidence>
<dbReference type="Proteomes" id="UP000644441">
    <property type="component" value="Unassembled WGS sequence"/>
</dbReference>
<dbReference type="InterPro" id="IPR051406">
    <property type="entry name" value="PLD_domain"/>
</dbReference>
<accession>A0ABS0AL67</accession>
<reference evidence="8 9" key="1">
    <citation type="submission" date="2012-09" db="EMBL/GenBank/DDBJ databases">
        <title>Genome Sequence of alkane-degrading Bacterium Alcanivorax venustensis ISO4.</title>
        <authorList>
            <person name="Lai Q."/>
            <person name="Shao Z."/>
        </authorList>
    </citation>
    <scope>NUCLEOTIDE SEQUENCE [LARGE SCALE GENOMIC DNA]</scope>
    <source>
        <strain evidence="8 9">ISO4</strain>
    </source>
</reference>
<dbReference type="SUPFAM" id="SSF56024">
    <property type="entry name" value="Phospholipase D/nuclease"/>
    <property type="match status" value="2"/>
</dbReference>
<dbReference type="CDD" id="cd09130">
    <property type="entry name" value="PLDc_unchar2_2"/>
    <property type="match status" value="1"/>
</dbReference>
<sequence length="493" mass="54663">MPSSRKRPVLLLILVLAGAWLLTALYHVFKPLPEGVGEAWPTRPAEDVAVLIDDTWVEQAAADSQGEPRRHFDQAIFDEFFRLIGQAEKLAVVDMFLFNDMAGATTDTLRPLSEQLTDALIERKQQRPNLRAVLITDRFNTLYGGVRAPHLERLEAAGVRVVFTDLPRLRDSNPSWSALWRLCCQWAGNSTEGGWLPNPTGDGKVTLRTYLTLINFKANHRKTLVVDEGDSWTGLVTSANAHDASSAHSNIAVRFSGPAALDLLQSERAAAAFSGADGLDDWPLAREGAANPEEDGATLSVLSEAAIRDALLSAIEEARAGERLDVGVFYLSHRPLIEALAAARERGVRVRLLLDPNKDAFGRKKNGMPNRQVAWELHDAGVDIRWCATHGEQCHTKMLLRYGDDGAERPAVLIAGSANFTRRNLDNLNLETSVQLTAAADHPAMTTARDAFQRRWSNPDGKLFSEPYEAYSDDSRLRYALYRFMEFTGWSTF</sequence>
<evidence type="ECO:0000256" key="6">
    <source>
        <dbReference type="ARBA" id="ARBA00023098"/>
    </source>
</evidence>
<dbReference type="InterPro" id="IPR025202">
    <property type="entry name" value="PLD-like_dom"/>
</dbReference>
<keyword evidence="4" id="KW-0378">Hydrolase</keyword>
<dbReference type="RefSeq" id="WP_194856667.1">
    <property type="nucleotide sequence ID" value="NZ_ARXR01000034.1"/>
</dbReference>
<dbReference type="PANTHER" id="PTHR43856:SF1">
    <property type="entry name" value="MITOCHONDRIAL CARDIOLIPIN HYDROLASE"/>
    <property type="match status" value="1"/>
</dbReference>
<dbReference type="InterPro" id="IPR001736">
    <property type="entry name" value="PLipase_D/transphosphatidylase"/>
</dbReference>
<name>A0ABS0AL67_9GAMM</name>
<comment type="catalytic activity">
    <reaction evidence="1">
        <text>a 1,2-diacyl-sn-glycero-3-phosphocholine + H2O = a 1,2-diacyl-sn-glycero-3-phosphate + choline + H(+)</text>
        <dbReference type="Rhea" id="RHEA:14445"/>
        <dbReference type="ChEBI" id="CHEBI:15354"/>
        <dbReference type="ChEBI" id="CHEBI:15377"/>
        <dbReference type="ChEBI" id="CHEBI:15378"/>
        <dbReference type="ChEBI" id="CHEBI:57643"/>
        <dbReference type="ChEBI" id="CHEBI:58608"/>
        <dbReference type="EC" id="3.1.4.4"/>
    </reaction>
</comment>
<evidence type="ECO:0000256" key="2">
    <source>
        <dbReference type="ARBA" id="ARBA00008664"/>
    </source>
</evidence>
<keyword evidence="9" id="KW-1185">Reference proteome</keyword>
<evidence type="ECO:0000313" key="9">
    <source>
        <dbReference type="Proteomes" id="UP000644441"/>
    </source>
</evidence>